<dbReference type="PROSITE" id="PS00107">
    <property type="entry name" value="PROTEIN_KINASE_ATP"/>
    <property type="match status" value="1"/>
</dbReference>
<dbReference type="InterPro" id="IPR000719">
    <property type="entry name" value="Prot_kinase_dom"/>
</dbReference>
<gene>
    <name evidence="10" type="ORF">PhCBS80983_g01059</name>
</gene>
<name>A0A507EE88_9FUNG</name>
<reference evidence="10 11" key="1">
    <citation type="journal article" date="2019" name="Sci. Rep.">
        <title>Comparative genomics of chytrid fungi reveal insights into the obligate biotrophic and pathogenic lifestyle of Synchytrium endobioticum.</title>
        <authorList>
            <person name="van de Vossenberg B.T.L.H."/>
            <person name="Warris S."/>
            <person name="Nguyen H.D.T."/>
            <person name="van Gent-Pelzer M.P.E."/>
            <person name="Joly D.L."/>
            <person name="van de Geest H.C."/>
            <person name="Bonants P.J.M."/>
            <person name="Smith D.S."/>
            <person name="Levesque C.A."/>
            <person name="van der Lee T.A.J."/>
        </authorList>
    </citation>
    <scope>NUCLEOTIDE SEQUENCE [LARGE SCALE GENOMIC DNA]</scope>
    <source>
        <strain evidence="10 11">CBS 809.83</strain>
    </source>
</reference>
<feature type="binding site" evidence="6">
    <location>
        <position position="49"/>
    </location>
    <ligand>
        <name>ATP</name>
        <dbReference type="ChEBI" id="CHEBI:30616"/>
    </ligand>
</feature>
<evidence type="ECO:0000256" key="8">
    <source>
        <dbReference type="SAM" id="MobiDB-lite"/>
    </source>
</evidence>
<comment type="caution">
    <text evidence="10">The sequence shown here is derived from an EMBL/GenBank/DDBJ whole genome shotgun (WGS) entry which is preliminary data.</text>
</comment>
<dbReference type="InterPro" id="IPR011009">
    <property type="entry name" value="Kinase-like_dom_sf"/>
</dbReference>
<dbReference type="PROSITE" id="PS50011">
    <property type="entry name" value="PROTEIN_KINASE_DOM"/>
    <property type="match status" value="1"/>
</dbReference>
<dbReference type="GO" id="GO:0010506">
    <property type="term" value="P:regulation of autophagy"/>
    <property type="evidence" value="ECO:0007669"/>
    <property type="project" value="InterPro"/>
</dbReference>
<evidence type="ECO:0000259" key="9">
    <source>
        <dbReference type="PROSITE" id="PS50011"/>
    </source>
</evidence>
<dbReference type="GO" id="GO:0005524">
    <property type="term" value="F:ATP binding"/>
    <property type="evidence" value="ECO:0007669"/>
    <property type="project" value="UniProtKB-UniRule"/>
</dbReference>
<evidence type="ECO:0000256" key="5">
    <source>
        <dbReference type="ARBA" id="ARBA00022840"/>
    </source>
</evidence>
<dbReference type="GO" id="GO:0004674">
    <property type="term" value="F:protein serine/threonine kinase activity"/>
    <property type="evidence" value="ECO:0007669"/>
    <property type="project" value="UniProtKB-KW"/>
</dbReference>
<keyword evidence="7" id="KW-0723">Serine/threonine-protein kinase</keyword>
<dbReference type="Proteomes" id="UP000318582">
    <property type="component" value="Unassembled WGS sequence"/>
</dbReference>
<dbReference type="InterPro" id="IPR008271">
    <property type="entry name" value="Ser/Thr_kinase_AS"/>
</dbReference>
<evidence type="ECO:0000256" key="4">
    <source>
        <dbReference type="ARBA" id="ARBA00022777"/>
    </source>
</evidence>
<dbReference type="GO" id="GO:0034727">
    <property type="term" value="P:piecemeal microautophagy of the nucleus"/>
    <property type="evidence" value="ECO:0007669"/>
    <property type="project" value="TreeGrafter"/>
</dbReference>
<dbReference type="GO" id="GO:0034045">
    <property type="term" value="C:phagophore assembly site membrane"/>
    <property type="evidence" value="ECO:0007669"/>
    <property type="project" value="TreeGrafter"/>
</dbReference>
<organism evidence="10 11">
    <name type="scientific">Powellomyces hirtus</name>
    <dbReference type="NCBI Taxonomy" id="109895"/>
    <lineage>
        <taxon>Eukaryota</taxon>
        <taxon>Fungi</taxon>
        <taxon>Fungi incertae sedis</taxon>
        <taxon>Chytridiomycota</taxon>
        <taxon>Chytridiomycota incertae sedis</taxon>
        <taxon>Chytridiomycetes</taxon>
        <taxon>Spizellomycetales</taxon>
        <taxon>Powellomycetaceae</taxon>
        <taxon>Powellomyces</taxon>
    </lineage>
</organism>
<protein>
    <recommendedName>
        <fullName evidence="1">non-specific serine/threonine protein kinase</fullName>
        <ecNumber evidence="1">2.7.11.1</ecNumber>
    </recommendedName>
</protein>
<accession>A0A507EE88</accession>
<dbReference type="Gene3D" id="1.10.510.10">
    <property type="entry name" value="Transferase(Phosphotransferase) domain 1"/>
    <property type="match status" value="1"/>
</dbReference>
<dbReference type="PANTHER" id="PTHR24348">
    <property type="entry name" value="SERINE/THREONINE-PROTEIN KINASE UNC-51-RELATED"/>
    <property type="match status" value="1"/>
</dbReference>
<dbReference type="SMART" id="SM00220">
    <property type="entry name" value="S_TKc"/>
    <property type="match status" value="1"/>
</dbReference>
<dbReference type="EMBL" id="QEAQ01000007">
    <property type="protein sequence ID" value="TPX61508.1"/>
    <property type="molecule type" value="Genomic_DNA"/>
</dbReference>
<evidence type="ECO:0000256" key="3">
    <source>
        <dbReference type="ARBA" id="ARBA00022741"/>
    </source>
</evidence>
<dbReference type="PROSITE" id="PS00108">
    <property type="entry name" value="PROTEIN_KINASE_ST"/>
    <property type="match status" value="1"/>
</dbReference>
<dbReference type="AlphaFoldDB" id="A0A507EE88"/>
<keyword evidence="3 6" id="KW-0547">Nucleotide-binding</keyword>
<dbReference type="GO" id="GO:0061709">
    <property type="term" value="P:reticulophagy"/>
    <property type="evidence" value="ECO:0007669"/>
    <property type="project" value="TreeGrafter"/>
</dbReference>
<keyword evidence="2" id="KW-0808">Transferase</keyword>
<dbReference type="GO" id="GO:0000045">
    <property type="term" value="P:autophagosome assembly"/>
    <property type="evidence" value="ECO:0007669"/>
    <property type="project" value="TreeGrafter"/>
</dbReference>
<dbReference type="EC" id="2.7.11.1" evidence="1"/>
<dbReference type="STRING" id="109895.A0A507EE88"/>
<dbReference type="GO" id="GO:0005829">
    <property type="term" value="C:cytosol"/>
    <property type="evidence" value="ECO:0007669"/>
    <property type="project" value="TreeGrafter"/>
</dbReference>
<evidence type="ECO:0000256" key="7">
    <source>
        <dbReference type="RuleBase" id="RU000304"/>
    </source>
</evidence>
<dbReference type="InterPro" id="IPR045269">
    <property type="entry name" value="Atg1-like"/>
</dbReference>
<keyword evidence="4" id="KW-0418">Kinase</keyword>
<dbReference type="InterPro" id="IPR017441">
    <property type="entry name" value="Protein_kinase_ATP_BS"/>
</dbReference>
<evidence type="ECO:0000313" key="10">
    <source>
        <dbReference type="EMBL" id="TPX61508.1"/>
    </source>
</evidence>
<dbReference type="GO" id="GO:0000422">
    <property type="term" value="P:autophagy of mitochondrion"/>
    <property type="evidence" value="ECO:0007669"/>
    <property type="project" value="TreeGrafter"/>
</dbReference>
<dbReference type="GO" id="GO:0042594">
    <property type="term" value="P:response to starvation"/>
    <property type="evidence" value="ECO:0007669"/>
    <property type="project" value="TreeGrafter"/>
</dbReference>
<comment type="similarity">
    <text evidence="7">Belongs to the protein kinase superfamily.</text>
</comment>
<evidence type="ECO:0000313" key="11">
    <source>
        <dbReference type="Proteomes" id="UP000318582"/>
    </source>
</evidence>
<evidence type="ECO:0000256" key="2">
    <source>
        <dbReference type="ARBA" id="ARBA00022679"/>
    </source>
</evidence>
<dbReference type="GO" id="GO:0005776">
    <property type="term" value="C:autophagosome"/>
    <property type="evidence" value="ECO:0007669"/>
    <property type="project" value="TreeGrafter"/>
</dbReference>
<feature type="domain" description="Protein kinase" evidence="9">
    <location>
        <begin position="19"/>
        <end position="273"/>
    </location>
</feature>
<dbReference type="SUPFAM" id="SSF56112">
    <property type="entry name" value="Protein kinase-like (PK-like)"/>
    <property type="match status" value="1"/>
</dbReference>
<evidence type="ECO:0000256" key="6">
    <source>
        <dbReference type="PROSITE-ProRule" id="PRU10141"/>
    </source>
</evidence>
<keyword evidence="11" id="KW-1185">Reference proteome</keyword>
<keyword evidence="5 6" id="KW-0067">ATP-binding</keyword>
<evidence type="ECO:0000256" key="1">
    <source>
        <dbReference type="ARBA" id="ARBA00012513"/>
    </source>
</evidence>
<dbReference type="PANTHER" id="PTHR24348:SF22">
    <property type="entry name" value="NON-SPECIFIC SERINE_THREONINE PROTEIN KINASE"/>
    <property type="match status" value="1"/>
</dbReference>
<proteinExistence type="inferred from homology"/>
<sequence>MLDPNDPECLLGVSLGDHLTLNRVLGMGSFAIVYEATSTRNVDTTFAVKALFKQNLTPELLAVQKREGELMKELAHHNIVALYETIETDECLFLVMELCETDLFDLIENLQVDFEVIPFVFDEICSAVAFCHSKGVFHRDLKPENVLVSYDLNSIKLTDFGLATTDAVSNEVGVGSVRYMAPECFDGADYDCAKNDAWALGVILLNLLTGANPWIEPSASTDSYYAEFASLGVESFKRRFGFSDEFLHVLNKIFIDRVDIGEMRKLVAGTQFFFAPITEPEHEEKLGAPTSARTPVSPASGFDWAEDDGEMDYSVPVFETRKPQVTHVTPKLVVEPTLQSAVSEIAPEPELQIVEAPPKVVNFPAPPPPTPVPSRRARQTAAATELIRNTIATLQCFLAGVGENLTFERGVVYVVGG</sequence>
<feature type="region of interest" description="Disordered" evidence="8">
    <location>
        <begin position="283"/>
        <end position="303"/>
    </location>
</feature>
<dbReference type="Pfam" id="PF00069">
    <property type="entry name" value="Pkinase"/>
    <property type="match status" value="1"/>
</dbReference>